<gene>
    <name evidence="1" type="ORF">CJ670_03970</name>
</gene>
<sequence length="341" mass="40525">MISPIQTGKTYGVLHKESYFSFLGFAKKVGSDETQKIDVFLDNKLIDTIEANKFIEKIDDMYDVESKAFRYHLPTKYICKKSIISFKNHDSGEELLNSPYTLIDKTHEKFNETKFLHSLSEPLSEELKNMYKQNSVGFLATKENLEDEEFVEYVNEIIKDFPEYDFKALYFDKNSIKEIKNKFQHSNLNLIELKSAKDIFENLEVYLSNYEKTFKDRFEMPIMNLLRYKSNDILLLTLGLSRDKNLTLREFENQNKAYFKKLLNNLEYLGFNKDDIDKYGNSFNAISFKSYSEKYNININFNLDESTRIAYIYYHLKLGYKNHIYFKEIINRVKKSIEVQK</sequence>
<accession>A0A2S9TH72</accession>
<proteinExistence type="predicted"/>
<dbReference type="EMBL" id="NXGI01000005">
    <property type="protein sequence ID" value="PRM98200.1"/>
    <property type="molecule type" value="Genomic_DNA"/>
</dbReference>
<evidence type="ECO:0000313" key="2">
    <source>
        <dbReference type="Proteomes" id="UP000239151"/>
    </source>
</evidence>
<comment type="caution">
    <text evidence="1">The sequence shown here is derived from an EMBL/GenBank/DDBJ whole genome shotgun (WGS) entry which is preliminary data.</text>
</comment>
<dbReference type="AlphaFoldDB" id="A0A2S9TH72"/>
<evidence type="ECO:0000313" key="1">
    <source>
        <dbReference type="EMBL" id="PRM98200.1"/>
    </source>
</evidence>
<name>A0A2S9TH72_9BACT</name>
<protein>
    <submittedName>
        <fullName evidence="1">Uncharacterized protein</fullName>
    </submittedName>
</protein>
<dbReference type="Proteomes" id="UP000239151">
    <property type="component" value="Unassembled WGS sequence"/>
</dbReference>
<reference evidence="1 2" key="1">
    <citation type="submission" date="2017-09" db="EMBL/GenBank/DDBJ databases">
        <title>Reassesment of A. cryaerophilus.</title>
        <authorList>
            <person name="Perez-Cataluna A."/>
            <person name="Collado L."/>
            <person name="Salgado O."/>
            <person name="Lefinanco V."/>
            <person name="Figueras M.J."/>
        </authorList>
    </citation>
    <scope>NUCLEOTIDE SEQUENCE [LARGE SCALE GENOMIC DNA]</scope>
    <source>
        <strain evidence="1 2">LMG 9065</strain>
    </source>
</reference>
<organism evidence="1 2">
    <name type="scientific">Aliarcobacter cryaerophilus</name>
    <dbReference type="NCBI Taxonomy" id="28198"/>
    <lineage>
        <taxon>Bacteria</taxon>
        <taxon>Pseudomonadati</taxon>
        <taxon>Campylobacterota</taxon>
        <taxon>Epsilonproteobacteria</taxon>
        <taxon>Campylobacterales</taxon>
        <taxon>Arcobacteraceae</taxon>
        <taxon>Aliarcobacter</taxon>
    </lineage>
</organism>